<accession>A0AAU9RUV9</accession>
<dbReference type="InterPro" id="IPR057499">
    <property type="entry name" value="Kelch_FKB95"/>
</dbReference>
<evidence type="ECO:0000259" key="1">
    <source>
        <dbReference type="Pfam" id="PF25210"/>
    </source>
</evidence>
<dbReference type="SUPFAM" id="SSF117281">
    <property type="entry name" value="Kelch motif"/>
    <property type="match status" value="1"/>
</dbReference>
<dbReference type="PANTHER" id="PTHR24414">
    <property type="entry name" value="F-BOX/KELCH-REPEAT PROTEIN SKIP4"/>
    <property type="match status" value="1"/>
</dbReference>
<dbReference type="Pfam" id="PF25210">
    <property type="entry name" value="Kelch_FKB95"/>
    <property type="match status" value="1"/>
</dbReference>
<feature type="domain" description="FKB95-like N-terminal Kelch" evidence="1">
    <location>
        <begin position="11"/>
        <end position="175"/>
    </location>
</feature>
<dbReference type="Proteomes" id="UP000836841">
    <property type="component" value="Chromosome 2"/>
</dbReference>
<proteinExistence type="predicted"/>
<dbReference type="EMBL" id="OU466858">
    <property type="protein sequence ID" value="CAH2048076.1"/>
    <property type="molecule type" value="Genomic_DNA"/>
</dbReference>
<dbReference type="Gene3D" id="2.120.10.80">
    <property type="entry name" value="Kelch-type beta propeller"/>
    <property type="match status" value="1"/>
</dbReference>
<gene>
    <name evidence="2" type="ORF">TAV2_LOCUS7457</name>
</gene>
<dbReference type="InterPro" id="IPR015915">
    <property type="entry name" value="Kelch-typ_b-propeller"/>
</dbReference>
<dbReference type="AlphaFoldDB" id="A0AAU9RUV9"/>
<reference evidence="2 3" key="1">
    <citation type="submission" date="2022-03" db="EMBL/GenBank/DDBJ databases">
        <authorList>
            <person name="Nunn A."/>
            <person name="Chopra R."/>
            <person name="Nunn A."/>
            <person name="Contreras Garrido A."/>
        </authorList>
    </citation>
    <scope>NUCLEOTIDE SEQUENCE [LARGE SCALE GENOMIC DNA]</scope>
</reference>
<dbReference type="PANTHER" id="PTHR24414:SF184">
    <property type="entry name" value="GALACTOSE OXIDASE_KELCH REPEAT SUPERFAMILY PROTEIN"/>
    <property type="match status" value="1"/>
</dbReference>
<sequence length="192" mass="21345">MLGDNYDNRLYVLRRKAKGNSRLVLIPSLPALPCGGSFVAVGSRIYVFGGVNKDKTTTSAVAIDCRSHTAQPLPSISMPMYNSVADIIDGRIYVIGNGDCGDNAKKVMMVFNTETQKWEEEPEIIKADIVLGYTCYYGCEMMADKLCMRDGDHSFVYAPEENKRKISNTISRSQVSNSQNHSHACKFLETKK</sequence>
<evidence type="ECO:0000313" key="2">
    <source>
        <dbReference type="EMBL" id="CAH2048076.1"/>
    </source>
</evidence>
<evidence type="ECO:0000313" key="3">
    <source>
        <dbReference type="Proteomes" id="UP000836841"/>
    </source>
</evidence>
<dbReference type="InterPro" id="IPR050354">
    <property type="entry name" value="F-box/kelch-repeat_ARATH"/>
</dbReference>
<organism evidence="2 3">
    <name type="scientific">Thlaspi arvense</name>
    <name type="common">Field penny-cress</name>
    <dbReference type="NCBI Taxonomy" id="13288"/>
    <lineage>
        <taxon>Eukaryota</taxon>
        <taxon>Viridiplantae</taxon>
        <taxon>Streptophyta</taxon>
        <taxon>Embryophyta</taxon>
        <taxon>Tracheophyta</taxon>
        <taxon>Spermatophyta</taxon>
        <taxon>Magnoliopsida</taxon>
        <taxon>eudicotyledons</taxon>
        <taxon>Gunneridae</taxon>
        <taxon>Pentapetalae</taxon>
        <taxon>rosids</taxon>
        <taxon>malvids</taxon>
        <taxon>Brassicales</taxon>
        <taxon>Brassicaceae</taxon>
        <taxon>Thlaspideae</taxon>
        <taxon>Thlaspi</taxon>
    </lineage>
</organism>
<keyword evidence="3" id="KW-1185">Reference proteome</keyword>
<protein>
    <recommendedName>
        <fullName evidence="1">FKB95-like N-terminal Kelch domain-containing protein</fullName>
    </recommendedName>
</protein>
<name>A0AAU9RUV9_THLAR</name>